<gene>
    <name evidence="11" type="primary">OR40</name>
</gene>
<dbReference type="GO" id="GO:0007165">
    <property type="term" value="P:signal transduction"/>
    <property type="evidence" value="ECO:0007669"/>
    <property type="project" value="UniProtKB-KW"/>
</dbReference>
<feature type="transmembrane region" description="Helical" evidence="10">
    <location>
        <begin position="288"/>
        <end position="309"/>
    </location>
</feature>
<keyword evidence="8 10" id="KW-0675">Receptor</keyword>
<evidence type="ECO:0000256" key="8">
    <source>
        <dbReference type="ARBA" id="ARBA00023170"/>
    </source>
</evidence>
<sequence length="409" mass="47488">MGMFGNLGLDHSDLRTLIENIDILFRGLTINIDENNIRPIPWIIYIFNVVAGTFYIYVYILSMIWFVLFRCPECGDITICFLEVSLGMCSASAIIKFFYIKLYETTVRKLIYEYIKYDRLVLPETRFADNIKKHLRIVKRRALIIWITFMVNGTIYIIMPFLMPGRHLTEDLYVIYGLEPMLESPNYEIATMLMIPAIIIGVFSLAVIVAFMVVIVGYIEAQMLALSEELLNLRQDSEIFCEKVTRQNNSLSTIAIQNIFIKNRLRDIIRFHIMNIKLRNNVENKFRIIYIIEFIFLFFAIVAELLGGLENTYVQLPYTFDQIFLDCLIGQRLLDASIVFEKALYSCEWENFNVANQKTVLLMLRNSQKTLTLSAGGIAVLSYPFLMHVIKSTYSAYTTLQSTVTEVKY</sequence>
<evidence type="ECO:0000256" key="1">
    <source>
        <dbReference type="ARBA" id="ARBA00004651"/>
    </source>
</evidence>
<evidence type="ECO:0000256" key="5">
    <source>
        <dbReference type="ARBA" id="ARBA00022725"/>
    </source>
</evidence>
<evidence type="ECO:0000256" key="4">
    <source>
        <dbReference type="ARBA" id="ARBA00022692"/>
    </source>
</evidence>
<feature type="transmembrane region" description="Helical" evidence="10">
    <location>
        <begin position="42"/>
        <end position="69"/>
    </location>
</feature>
<evidence type="ECO:0000256" key="7">
    <source>
        <dbReference type="ARBA" id="ARBA00023136"/>
    </source>
</evidence>
<evidence type="ECO:0000313" key="11">
    <source>
        <dbReference type="EMBL" id="AQQ73516.1"/>
    </source>
</evidence>
<feature type="transmembrane region" description="Helical" evidence="10">
    <location>
        <begin position="189"/>
        <end position="219"/>
    </location>
</feature>
<dbReference type="GO" id="GO:0005886">
    <property type="term" value="C:plasma membrane"/>
    <property type="evidence" value="ECO:0007669"/>
    <property type="project" value="UniProtKB-SubCell"/>
</dbReference>
<dbReference type="GO" id="GO:0005549">
    <property type="term" value="F:odorant binding"/>
    <property type="evidence" value="ECO:0007669"/>
    <property type="project" value="InterPro"/>
</dbReference>
<reference evidence="11" key="2">
    <citation type="submission" date="2016-12" db="EMBL/GenBank/DDBJ databases">
        <authorList>
            <person name="Song W.-J."/>
            <person name="Kurnit D.M."/>
        </authorList>
    </citation>
    <scope>NUCLEOTIDE SEQUENCE</scope>
</reference>
<keyword evidence="9 10" id="KW-0807">Transducer</keyword>
<organism evidence="11">
    <name type="scientific">Heliconius melpomene rosina</name>
    <dbReference type="NCBI Taxonomy" id="171916"/>
    <lineage>
        <taxon>Eukaryota</taxon>
        <taxon>Metazoa</taxon>
        <taxon>Ecdysozoa</taxon>
        <taxon>Arthropoda</taxon>
        <taxon>Hexapoda</taxon>
        <taxon>Insecta</taxon>
        <taxon>Pterygota</taxon>
        <taxon>Neoptera</taxon>
        <taxon>Endopterygota</taxon>
        <taxon>Lepidoptera</taxon>
        <taxon>Glossata</taxon>
        <taxon>Ditrysia</taxon>
        <taxon>Papilionoidea</taxon>
        <taxon>Nymphalidae</taxon>
        <taxon>Heliconiinae</taxon>
        <taxon>Heliconiini</taxon>
        <taxon>Heliconius</taxon>
    </lineage>
</organism>
<keyword evidence="6 10" id="KW-1133">Transmembrane helix</keyword>
<proteinExistence type="evidence at transcript level"/>
<evidence type="ECO:0000256" key="10">
    <source>
        <dbReference type="RuleBase" id="RU351113"/>
    </source>
</evidence>
<dbReference type="PANTHER" id="PTHR21137:SF35">
    <property type="entry name" value="ODORANT RECEPTOR 19A-RELATED"/>
    <property type="match status" value="1"/>
</dbReference>
<reference evidence="11" key="1">
    <citation type="journal article" date="2013" name="PLoS Genet.">
        <title>Female behaviour drives expression and evolution of gustatory receptors in butterflies.</title>
        <authorList>
            <person name="Briscoe A.D."/>
            <person name="Macias-Munoz A."/>
            <person name="Kozak K.M."/>
            <person name="Walters J.R."/>
            <person name="Yuan F."/>
            <person name="Jamie G.A."/>
            <person name="Martin S.H."/>
            <person name="Dasmahapatra K.K."/>
            <person name="Ferguson L.C."/>
            <person name="Mallet J."/>
            <person name="Jacquin-Joly E."/>
            <person name="Jiggins C.D."/>
        </authorList>
    </citation>
    <scope>NUCLEOTIDE SEQUENCE</scope>
</reference>
<comment type="similarity">
    <text evidence="10">Belongs to the insect chemoreceptor superfamily. Heteromeric odorant receptor channel (TC 1.A.69) family.</text>
</comment>
<dbReference type="PANTHER" id="PTHR21137">
    <property type="entry name" value="ODORANT RECEPTOR"/>
    <property type="match status" value="1"/>
</dbReference>
<evidence type="ECO:0000256" key="9">
    <source>
        <dbReference type="ARBA" id="ARBA00023224"/>
    </source>
</evidence>
<comment type="caution">
    <text evidence="10">Lacks conserved residue(s) required for the propagation of feature annotation.</text>
</comment>
<keyword evidence="7 10" id="KW-0472">Membrane</keyword>
<keyword evidence="5 10" id="KW-0552">Olfaction</keyword>
<dbReference type="Pfam" id="PF02949">
    <property type="entry name" value="7tm_6"/>
    <property type="match status" value="2"/>
</dbReference>
<evidence type="ECO:0000256" key="3">
    <source>
        <dbReference type="ARBA" id="ARBA00022606"/>
    </source>
</evidence>
<feature type="transmembrane region" description="Helical" evidence="10">
    <location>
        <begin position="142"/>
        <end position="163"/>
    </location>
</feature>
<evidence type="ECO:0000256" key="6">
    <source>
        <dbReference type="ARBA" id="ARBA00022989"/>
    </source>
</evidence>
<comment type="subcellular location">
    <subcellularLocation>
        <location evidence="1 10">Cell membrane</location>
        <topology evidence="1 10">Multi-pass membrane protein</topology>
    </subcellularLocation>
</comment>
<keyword evidence="4 10" id="KW-0812">Transmembrane</keyword>
<feature type="transmembrane region" description="Helical" evidence="10">
    <location>
        <begin position="75"/>
        <end position="99"/>
    </location>
</feature>
<accession>A0A1S5XXN3</accession>
<dbReference type="InterPro" id="IPR004117">
    <property type="entry name" value="7tm6_olfct_rcpt"/>
</dbReference>
<dbReference type="AlphaFoldDB" id="A0A1S5XXN3"/>
<feature type="transmembrane region" description="Helical" evidence="10">
    <location>
        <begin position="371"/>
        <end position="390"/>
    </location>
</feature>
<dbReference type="GO" id="GO:0004984">
    <property type="term" value="F:olfactory receptor activity"/>
    <property type="evidence" value="ECO:0007669"/>
    <property type="project" value="InterPro"/>
</dbReference>
<keyword evidence="2" id="KW-1003">Cell membrane</keyword>
<dbReference type="EMBL" id="KY399285">
    <property type="protein sequence ID" value="AQQ73516.1"/>
    <property type="molecule type" value="mRNA"/>
</dbReference>
<keyword evidence="3 10" id="KW-0716">Sensory transduction</keyword>
<name>A0A1S5XXN3_HELME</name>
<evidence type="ECO:0000256" key="2">
    <source>
        <dbReference type="ARBA" id="ARBA00022475"/>
    </source>
</evidence>
<protein>
    <recommendedName>
        <fullName evidence="10">Odorant receptor</fullName>
    </recommendedName>
</protein>